<evidence type="ECO:0000313" key="3">
    <source>
        <dbReference type="Proteomes" id="UP000237340"/>
    </source>
</evidence>
<feature type="transmembrane region" description="Helical" evidence="1">
    <location>
        <begin position="151"/>
        <end position="171"/>
    </location>
</feature>
<keyword evidence="3" id="KW-1185">Reference proteome</keyword>
<dbReference type="AlphaFoldDB" id="A0A2S3Z6Z4"/>
<feature type="transmembrane region" description="Helical" evidence="1">
    <location>
        <begin position="82"/>
        <end position="104"/>
    </location>
</feature>
<evidence type="ECO:0008006" key="4">
    <source>
        <dbReference type="Google" id="ProtNLM"/>
    </source>
</evidence>
<sequence>MAAPTFLRLRREAWGFIIGSVLFIVGAVPGFLDAVGPVADNLTFFIGSLFFTLAAFIQLNLSGRRPPRSTTNRPDRFDWWAAAIQFAGTLFFNLSTATALAASLGGTERTGWRPDAYGSVCFLLSSLLAVVATTGRDTLWDPKARTWRGAWLNLLGSVAFGIAAVGAYPIAESGQQFLASWATVGTITGGACFLVAAALTRPGTPRLS</sequence>
<feature type="transmembrane region" description="Helical" evidence="1">
    <location>
        <begin position="177"/>
        <end position="199"/>
    </location>
</feature>
<keyword evidence="1" id="KW-0812">Transmembrane</keyword>
<keyword evidence="1" id="KW-1133">Transmembrane helix</keyword>
<evidence type="ECO:0000313" key="2">
    <source>
        <dbReference type="EMBL" id="POH60923.1"/>
    </source>
</evidence>
<reference evidence="2 3" key="1">
    <citation type="submission" date="2018-01" db="EMBL/GenBank/DDBJ databases">
        <title>Cryobacterium sp. nov., from glaciers in China.</title>
        <authorList>
            <person name="Liu Q."/>
            <person name="Xin Y.-H."/>
        </authorList>
    </citation>
    <scope>NUCLEOTIDE SEQUENCE [LARGE SCALE GENOMIC DNA]</scope>
    <source>
        <strain evidence="2 3">TMN-42</strain>
    </source>
</reference>
<protein>
    <recommendedName>
        <fullName evidence="4">YrhK domain-containing protein</fullName>
    </recommendedName>
</protein>
<keyword evidence="1" id="KW-0472">Membrane</keyword>
<dbReference type="EMBL" id="PPXD01000030">
    <property type="protein sequence ID" value="POH60923.1"/>
    <property type="molecule type" value="Genomic_DNA"/>
</dbReference>
<evidence type="ECO:0000256" key="1">
    <source>
        <dbReference type="SAM" id="Phobius"/>
    </source>
</evidence>
<feature type="transmembrane region" description="Helical" evidence="1">
    <location>
        <begin position="116"/>
        <end position="139"/>
    </location>
</feature>
<proteinExistence type="predicted"/>
<feature type="transmembrane region" description="Helical" evidence="1">
    <location>
        <begin position="44"/>
        <end position="61"/>
    </location>
</feature>
<feature type="transmembrane region" description="Helical" evidence="1">
    <location>
        <begin position="12"/>
        <end position="32"/>
    </location>
</feature>
<organism evidence="2 3">
    <name type="scientific">Cryobacterium zongtaii</name>
    <dbReference type="NCBI Taxonomy" id="1259217"/>
    <lineage>
        <taxon>Bacteria</taxon>
        <taxon>Bacillati</taxon>
        <taxon>Actinomycetota</taxon>
        <taxon>Actinomycetes</taxon>
        <taxon>Micrococcales</taxon>
        <taxon>Microbacteriaceae</taxon>
        <taxon>Cryobacterium</taxon>
    </lineage>
</organism>
<gene>
    <name evidence="2" type="ORF">C3B61_19060</name>
</gene>
<dbReference type="RefSeq" id="WP_103462027.1">
    <property type="nucleotide sequence ID" value="NZ_PPXD01000030.1"/>
</dbReference>
<comment type="caution">
    <text evidence="2">The sequence shown here is derived from an EMBL/GenBank/DDBJ whole genome shotgun (WGS) entry which is preliminary data.</text>
</comment>
<name>A0A2S3Z6Z4_9MICO</name>
<dbReference type="Proteomes" id="UP000237340">
    <property type="component" value="Unassembled WGS sequence"/>
</dbReference>
<accession>A0A2S3Z6Z4</accession>